<dbReference type="PROSITE" id="PS51845">
    <property type="entry name" value="PDEASE_I_2"/>
    <property type="match status" value="2"/>
</dbReference>
<dbReference type="OrthoDB" id="541489at2759"/>
<keyword evidence="6" id="KW-1185">Reference proteome</keyword>
<dbReference type="Proteomes" id="UP000247498">
    <property type="component" value="Unassembled WGS sequence"/>
</dbReference>
<dbReference type="InParanoid" id="A0A2V0NW62"/>
<feature type="compositionally biased region" description="Gly residues" evidence="3">
    <location>
        <begin position="237"/>
        <end position="250"/>
    </location>
</feature>
<dbReference type="SUPFAM" id="SSF109604">
    <property type="entry name" value="HD-domain/PDEase-like"/>
    <property type="match status" value="1"/>
</dbReference>
<keyword evidence="2" id="KW-0378">Hydrolase</keyword>
<dbReference type="InterPro" id="IPR036971">
    <property type="entry name" value="PDEase_catalytic_dom_sf"/>
</dbReference>
<dbReference type="PANTHER" id="PTHR11347">
    <property type="entry name" value="CYCLIC NUCLEOTIDE PHOSPHODIESTERASE"/>
    <property type="match status" value="1"/>
</dbReference>
<feature type="compositionally biased region" description="Low complexity" evidence="3">
    <location>
        <begin position="251"/>
        <end position="273"/>
    </location>
</feature>
<dbReference type="InterPro" id="IPR002073">
    <property type="entry name" value="PDEase_catalytic_dom"/>
</dbReference>
<gene>
    <name evidence="5" type="ORF">Rsub_04976</name>
</gene>
<evidence type="ECO:0000256" key="3">
    <source>
        <dbReference type="SAM" id="MobiDB-lite"/>
    </source>
</evidence>
<comment type="caution">
    <text evidence="5">The sequence shown here is derived from an EMBL/GenBank/DDBJ whole genome shotgun (WGS) entry which is preliminary data.</text>
</comment>
<feature type="domain" description="PDEase" evidence="4">
    <location>
        <begin position="407"/>
        <end position="557"/>
    </location>
</feature>
<dbReference type="GO" id="GO:0007165">
    <property type="term" value="P:signal transduction"/>
    <property type="evidence" value="ECO:0007669"/>
    <property type="project" value="InterPro"/>
</dbReference>
<proteinExistence type="predicted"/>
<dbReference type="EMBL" id="BDRX01000027">
    <property type="protein sequence ID" value="GBF91871.1"/>
    <property type="molecule type" value="Genomic_DNA"/>
</dbReference>
<dbReference type="GO" id="GO:0004114">
    <property type="term" value="F:3',5'-cyclic-nucleotide phosphodiesterase activity"/>
    <property type="evidence" value="ECO:0007669"/>
    <property type="project" value="InterPro"/>
</dbReference>
<name>A0A2V0NW62_9CHLO</name>
<evidence type="ECO:0000259" key="4">
    <source>
        <dbReference type="PROSITE" id="PS51845"/>
    </source>
</evidence>
<dbReference type="AlphaFoldDB" id="A0A2V0NW62"/>
<accession>A0A2V0NW62</accession>
<sequence length="599" mass="59209">MCYATAGPAAVAVARPGDAALSRDTAACDEDHATAATAAAAAAAHPRAGPPFDALGGAPAGACCGGGELLGALDALLAGHAPDAATLLELRQALVAGGAARAALSSLRLFADGASAGGAAAGGRSAAPRRPALHPAATALAAEEKVSPPGTPSRGASSDGGCARPAGAAAAAGGAPASPPQPRAGGGAPRRPAPRRSATFSAPRGASAPGRAACAPSPLSPSLRAPARGAASDEDGSGGGSGEGSDGGSDSGAPSGAAWRAQGPPARAAAAGGDDSDLWTAPTQPRVAAALEAAGSWQWDAFELDAATRGRPLSTLAAHLIRSSGLVPALGLDPAALARWLLAVEGGYGDNPFHNRVHAADALHTMHVLLTRGGLLELLQHDPLTHLAALLAAPYAFARALPPPAARRLRRLMVKAVLATDLKQHYAVSSAFQNLLSDLARRGPGPLARSHELLLQVALKAADVGHATAGWRVHRRWVRRLEEEMFRQGDLERAIGLPVSPLMDRAAPGAAASQAGFLTLVVLPLLHSWTALLPAAGPLLYAAMSNRAQWEGEAVAARARAKAEAAEAAAGGAAGGAAAGAGAGAAGSAAPMVRASSLH</sequence>
<evidence type="ECO:0000313" key="6">
    <source>
        <dbReference type="Proteomes" id="UP000247498"/>
    </source>
</evidence>
<feature type="domain" description="PDEase" evidence="4">
    <location>
        <begin position="279"/>
        <end position="393"/>
    </location>
</feature>
<evidence type="ECO:0000256" key="1">
    <source>
        <dbReference type="ARBA" id="ARBA00022723"/>
    </source>
</evidence>
<evidence type="ECO:0000313" key="5">
    <source>
        <dbReference type="EMBL" id="GBF91871.1"/>
    </source>
</evidence>
<feature type="compositionally biased region" description="Low complexity" evidence="3">
    <location>
        <begin position="160"/>
        <end position="176"/>
    </location>
</feature>
<protein>
    <recommendedName>
        <fullName evidence="4">PDEase domain-containing protein</fullName>
    </recommendedName>
</protein>
<organism evidence="5 6">
    <name type="scientific">Raphidocelis subcapitata</name>
    <dbReference type="NCBI Taxonomy" id="307507"/>
    <lineage>
        <taxon>Eukaryota</taxon>
        <taxon>Viridiplantae</taxon>
        <taxon>Chlorophyta</taxon>
        <taxon>core chlorophytes</taxon>
        <taxon>Chlorophyceae</taxon>
        <taxon>CS clade</taxon>
        <taxon>Sphaeropleales</taxon>
        <taxon>Selenastraceae</taxon>
        <taxon>Raphidocelis</taxon>
    </lineage>
</organism>
<evidence type="ECO:0000256" key="2">
    <source>
        <dbReference type="ARBA" id="ARBA00022801"/>
    </source>
</evidence>
<reference evidence="5 6" key="1">
    <citation type="journal article" date="2018" name="Sci. Rep.">
        <title>Raphidocelis subcapitata (=Pseudokirchneriella subcapitata) provides an insight into genome evolution and environmental adaptations in the Sphaeropleales.</title>
        <authorList>
            <person name="Suzuki S."/>
            <person name="Yamaguchi H."/>
            <person name="Nakajima N."/>
            <person name="Kawachi M."/>
        </authorList>
    </citation>
    <scope>NUCLEOTIDE SEQUENCE [LARGE SCALE GENOMIC DNA]</scope>
    <source>
        <strain evidence="5 6">NIES-35</strain>
    </source>
</reference>
<dbReference type="Pfam" id="PF00233">
    <property type="entry name" value="PDEase_I"/>
    <property type="match status" value="1"/>
</dbReference>
<feature type="compositionally biased region" description="Low complexity" evidence="3">
    <location>
        <begin position="195"/>
        <end position="230"/>
    </location>
</feature>
<feature type="region of interest" description="Disordered" evidence="3">
    <location>
        <begin position="141"/>
        <end position="280"/>
    </location>
</feature>
<dbReference type="GO" id="GO:0046872">
    <property type="term" value="F:metal ion binding"/>
    <property type="evidence" value="ECO:0007669"/>
    <property type="project" value="UniProtKB-KW"/>
</dbReference>
<keyword evidence="1" id="KW-0479">Metal-binding</keyword>
<dbReference type="STRING" id="307507.A0A2V0NW62"/>
<dbReference type="Gene3D" id="1.10.1300.10">
    <property type="entry name" value="3'5'-cyclic nucleotide phosphodiesterase, catalytic domain"/>
    <property type="match status" value="2"/>
</dbReference>